<dbReference type="GO" id="GO:0004180">
    <property type="term" value="F:carboxypeptidase activity"/>
    <property type="evidence" value="ECO:0007669"/>
    <property type="project" value="UniProtKB-KW"/>
</dbReference>
<comment type="similarity">
    <text evidence="1">Belongs to the peptidase M14 family.</text>
</comment>
<sequence length="819" mass="92253">MKFLLSVFACLFSFMGMAQLKSPDEFLGYPLGTRFTYHYQLVDYCKHVASQRPSMARWQSYGKTNEGRELGILTLTNPHLLAKLDEVKSIHQQVIEGKIQPSNELPVIINLSFNVHGNEAAGSEAALGAIYDLVKDGGLLMNSSKDFVVLMDPCINPDGRDAYVTQFNRRNFTAGGNADPNDQEHFEGSTSGRYNHFSFDLNRDWVWQTQVESKQRLAFFQSWLPMLHADFHEQSFQHSYYFPPAAKPYLKFISNSTLALQSSVGQSFAKLFDQNKWPYFTSEIYDLFYPGYGDTYPVLNGALGMTLEQGGIRGGLQAQKSNGDTIRFVDRVRHHRALAVNLVEWSLSNNEQVKASFYQNHANARNTPTNLYKSYVIPQADIGKSAELIRLLKSNRIQLSQVDKDGTFNAFSFQDQKNQVYKASSGDLLISAYQSAAPMIQALLDPTPVLEDSLTYDITAWNLFQLHGIRAYGIKERLTGVDCKESSWLNQSIDEAHVAYVFKSDAKSIQFANTLISKGYLVVFNDKQVRFEGTDYAPGYLWVLKKRGSWEPLAEAANSAHIALKGIRSYRSESGADLGSTHFIQVKTSRIAVVVDPSFDVNQQGELAYHLTKNMLLKPSFVPLTQLFRANLSDYSHIIIPNGKSAELAKSQQTLLDDYVKKGGQVILFEKATSFISDKEIALFEKELKDSLVNQTPYEDSERHEISKTLTGNLLVGQVEKSHPLAFGINQDQIIILNQAERLIKPHTQWKSIVKTNSSAQIYGFVGNQVKKQVNNSLWMANYGLGAGNYIWFGFNPLFRAIPTQSIKLFENALLYHAN</sequence>
<keyword evidence="4" id="KW-0378">Hydrolase</keyword>
<organism evidence="4 5">
    <name type="scientific">Aquirufa echingensis</name>
    <dbReference type="NCBI Taxonomy" id="3096516"/>
    <lineage>
        <taxon>Bacteria</taxon>
        <taxon>Pseudomonadati</taxon>
        <taxon>Bacteroidota</taxon>
        <taxon>Cytophagia</taxon>
        <taxon>Cytophagales</taxon>
        <taxon>Flectobacillaceae</taxon>
        <taxon>Aquirufa</taxon>
    </lineage>
</organism>
<keyword evidence="4" id="KW-0121">Carboxypeptidase</keyword>
<keyword evidence="2" id="KW-0732">Signal</keyword>
<evidence type="ECO:0000259" key="3">
    <source>
        <dbReference type="PROSITE" id="PS52035"/>
    </source>
</evidence>
<comment type="caution">
    <text evidence="1">Lacks conserved residue(s) required for the propagation of feature annotation.</text>
</comment>
<accession>A0ABW6CYG4</accession>
<dbReference type="Proteomes" id="UP001598114">
    <property type="component" value="Unassembled WGS sequence"/>
</dbReference>
<dbReference type="EMBL" id="JBBKYA010000003">
    <property type="protein sequence ID" value="MFD3275739.1"/>
    <property type="molecule type" value="Genomic_DNA"/>
</dbReference>
<dbReference type="InterPro" id="IPR029062">
    <property type="entry name" value="Class_I_gatase-like"/>
</dbReference>
<dbReference type="Pfam" id="PF00246">
    <property type="entry name" value="Peptidase_M14"/>
    <property type="match status" value="1"/>
</dbReference>
<keyword evidence="5" id="KW-1185">Reference proteome</keyword>
<dbReference type="PROSITE" id="PS52035">
    <property type="entry name" value="PEPTIDASE_M14"/>
    <property type="match status" value="1"/>
</dbReference>
<name>A0ABW6CYG4_9BACT</name>
<dbReference type="Gene3D" id="3.40.630.10">
    <property type="entry name" value="Zn peptidases"/>
    <property type="match status" value="1"/>
</dbReference>
<protein>
    <submittedName>
        <fullName evidence="4">M14 family zinc carboxypeptidase</fullName>
    </submittedName>
</protein>
<dbReference type="SUPFAM" id="SSF53187">
    <property type="entry name" value="Zn-dependent exopeptidases"/>
    <property type="match status" value="1"/>
</dbReference>
<dbReference type="SUPFAM" id="SSF52317">
    <property type="entry name" value="Class I glutamine amidotransferase-like"/>
    <property type="match status" value="1"/>
</dbReference>
<feature type="chain" id="PRO_5045222834" evidence="2">
    <location>
        <begin position="19"/>
        <end position="819"/>
    </location>
</feature>
<comment type="caution">
    <text evidence="4">The sequence shown here is derived from an EMBL/GenBank/DDBJ whole genome shotgun (WGS) entry which is preliminary data.</text>
</comment>
<evidence type="ECO:0000313" key="4">
    <source>
        <dbReference type="EMBL" id="MFD3275739.1"/>
    </source>
</evidence>
<gene>
    <name evidence="4" type="ORF">SKC38_05815</name>
</gene>
<reference evidence="4 5" key="1">
    <citation type="submission" date="2024-03" db="EMBL/GenBank/DDBJ databases">
        <title>Aquirufa genome sequencing.</title>
        <authorList>
            <person name="Pitt A."/>
            <person name="Hahn M.W."/>
        </authorList>
    </citation>
    <scope>NUCLEOTIDE SEQUENCE [LARGE SCALE GENOMIC DNA]</scope>
    <source>
        <strain evidence="4 5">PLAD-142S6K</strain>
    </source>
</reference>
<proteinExistence type="inferred from homology"/>
<evidence type="ECO:0000256" key="1">
    <source>
        <dbReference type="PROSITE-ProRule" id="PRU01379"/>
    </source>
</evidence>
<evidence type="ECO:0000313" key="5">
    <source>
        <dbReference type="Proteomes" id="UP001598114"/>
    </source>
</evidence>
<keyword evidence="4" id="KW-0645">Protease</keyword>
<evidence type="ECO:0000256" key="2">
    <source>
        <dbReference type="SAM" id="SignalP"/>
    </source>
</evidence>
<feature type="signal peptide" evidence="2">
    <location>
        <begin position="1"/>
        <end position="18"/>
    </location>
</feature>
<dbReference type="RefSeq" id="WP_377975937.1">
    <property type="nucleotide sequence ID" value="NZ_JBBKYA010000003.1"/>
</dbReference>
<feature type="domain" description="Peptidase M14" evidence="3">
    <location>
        <begin position="33"/>
        <end position="346"/>
    </location>
</feature>
<dbReference type="InterPro" id="IPR000834">
    <property type="entry name" value="Peptidase_M14"/>
</dbReference>